<evidence type="ECO:0000256" key="3">
    <source>
        <dbReference type="ARBA" id="ARBA00023242"/>
    </source>
</evidence>
<dbReference type="GO" id="GO:0006383">
    <property type="term" value="P:transcription by RNA polymerase III"/>
    <property type="evidence" value="ECO:0007669"/>
    <property type="project" value="InterPro"/>
</dbReference>
<proteinExistence type="inferred from homology"/>
<protein>
    <recommendedName>
        <fullName evidence="6">DNA-directed RNA polymerase III subunit</fullName>
    </recommendedName>
</protein>
<evidence type="ECO:0008006" key="6">
    <source>
        <dbReference type="Google" id="ProtNLM"/>
    </source>
</evidence>
<dbReference type="PANTHER" id="PTHR15367:SF2">
    <property type="entry name" value="DNA-DIRECTED RNA POLYMERASE III SUBUNIT"/>
    <property type="match status" value="1"/>
</dbReference>
<accession>A0A7R9WT71</accession>
<comment type="similarity">
    <text evidence="2">Belongs to the eukaryotic RPC7 RNA polymerase subunit family.</text>
</comment>
<evidence type="ECO:0000256" key="2">
    <source>
        <dbReference type="ARBA" id="ARBA00008352"/>
    </source>
</evidence>
<dbReference type="PANTHER" id="PTHR15367">
    <property type="entry name" value="DNA-DIRECTED RNA POLYMERASE III"/>
    <property type="match status" value="1"/>
</dbReference>
<dbReference type="EMBL" id="HBEF01010628">
    <property type="protein sequence ID" value="CAD8334588.1"/>
    <property type="molecule type" value="Transcribed_RNA"/>
</dbReference>
<evidence type="ECO:0000256" key="4">
    <source>
        <dbReference type="SAM" id="MobiDB-lite"/>
    </source>
</evidence>
<comment type="subcellular location">
    <subcellularLocation>
        <location evidence="1">Nucleus</location>
    </subcellularLocation>
</comment>
<dbReference type="AlphaFoldDB" id="A0A7R9WT71"/>
<feature type="compositionally biased region" description="Basic residues" evidence="4">
    <location>
        <begin position="1"/>
        <end position="11"/>
    </location>
</feature>
<evidence type="ECO:0000313" key="5">
    <source>
        <dbReference type="EMBL" id="CAD8334588.1"/>
    </source>
</evidence>
<feature type="compositionally biased region" description="Basic and acidic residues" evidence="4">
    <location>
        <begin position="174"/>
        <end position="185"/>
    </location>
</feature>
<feature type="compositionally biased region" description="Basic and acidic residues" evidence="4">
    <location>
        <begin position="26"/>
        <end position="37"/>
    </location>
</feature>
<feature type="region of interest" description="Disordered" evidence="4">
    <location>
        <begin position="174"/>
        <end position="234"/>
    </location>
</feature>
<keyword evidence="3" id="KW-0539">Nucleus</keyword>
<dbReference type="GO" id="GO:0005666">
    <property type="term" value="C:RNA polymerase III complex"/>
    <property type="evidence" value="ECO:0007669"/>
    <property type="project" value="TreeGrafter"/>
</dbReference>
<evidence type="ECO:0000256" key="1">
    <source>
        <dbReference type="ARBA" id="ARBA00004123"/>
    </source>
</evidence>
<feature type="compositionally biased region" description="Acidic residues" evidence="4">
    <location>
        <begin position="186"/>
        <end position="211"/>
    </location>
</feature>
<organism evidence="5">
    <name type="scientific">Craspedostauros australis</name>
    <dbReference type="NCBI Taxonomy" id="1486917"/>
    <lineage>
        <taxon>Eukaryota</taxon>
        <taxon>Sar</taxon>
        <taxon>Stramenopiles</taxon>
        <taxon>Ochrophyta</taxon>
        <taxon>Bacillariophyta</taxon>
        <taxon>Bacillariophyceae</taxon>
        <taxon>Bacillariophycidae</taxon>
        <taxon>Naviculales</taxon>
        <taxon>Naviculaceae</taxon>
        <taxon>Craspedostauros</taxon>
    </lineage>
</organism>
<feature type="region of interest" description="Disordered" evidence="4">
    <location>
        <begin position="1"/>
        <end position="38"/>
    </location>
</feature>
<gene>
    <name evidence="5" type="ORF">CAUS1442_LOCUS6693</name>
</gene>
<reference evidence="5" key="1">
    <citation type="submission" date="2021-01" db="EMBL/GenBank/DDBJ databases">
        <authorList>
            <person name="Corre E."/>
            <person name="Pelletier E."/>
            <person name="Niang G."/>
            <person name="Scheremetjew M."/>
            <person name="Finn R."/>
            <person name="Kale V."/>
            <person name="Holt S."/>
            <person name="Cochrane G."/>
            <person name="Meng A."/>
            <person name="Brown T."/>
            <person name="Cohen L."/>
        </authorList>
    </citation>
    <scope>NUCLEOTIDE SEQUENCE</scope>
    <source>
        <strain evidence="5">CCMP3328</strain>
    </source>
</reference>
<name>A0A7R9WT71_9STRA</name>
<dbReference type="InterPro" id="IPR024661">
    <property type="entry name" value="RNA_pol_III_Rpc31"/>
</dbReference>
<sequence>MSGRGRGRGRGRGGPPTGARMMLQRSAKEAGLDDKNLRTLQDITRPKLYPKFEWHSTGQKWEPGEPEPREDKTAVPSVYLINKTREIHHRLQASPFYVRPTQEVDVVRYGKRPHPVQPDVFILEHAGKRLNDGKYFPTELLCATGGAKLSMKELSALGGQSKEALTLEEMAAKELKRRREEREIQGDIDDDDEGNVSDIPPEEEEDEEVEDYAFNHYESEGDEDDDIGGGEPTF</sequence>